<dbReference type="InterPro" id="IPR038415">
    <property type="entry name" value="Pilin_PilX-like_sf"/>
</dbReference>
<comment type="caution">
    <text evidence="2">The sequence shown here is derived from an EMBL/GenBank/DDBJ whole genome shotgun (WGS) entry which is preliminary data.</text>
</comment>
<dbReference type="PRINTS" id="PR00813">
    <property type="entry name" value="BCTERIALGSPG"/>
</dbReference>
<dbReference type="SUPFAM" id="SSF54523">
    <property type="entry name" value="Pili subunits"/>
    <property type="match status" value="1"/>
</dbReference>
<reference evidence="3" key="1">
    <citation type="submission" date="2016-05" db="EMBL/GenBank/DDBJ databases">
        <title>Draft genome of Corynebacterium afermentans subsp. afermentans LCDC 88199T.</title>
        <authorList>
            <person name="Bernier A.-M."/>
            <person name="Bernard K."/>
        </authorList>
    </citation>
    <scope>NUCLEOTIDE SEQUENCE [LARGE SCALE GENOMIC DNA]</scope>
    <source>
        <strain evidence="3">NML04-0072</strain>
    </source>
</reference>
<dbReference type="EMBL" id="LXSG01000009">
    <property type="protein sequence ID" value="OAM23167.1"/>
    <property type="molecule type" value="Genomic_DNA"/>
</dbReference>
<evidence type="ECO:0000256" key="1">
    <source>
        <dbReference type="ARBA" id="ARBA00022481"/>
    </source>
</evidence>
<dbReference type="PROSITE" id="PS00409">
    <property type="entry name" value="PROKAR_NTER_METHYL"/>
    <property type="match status" value="1"/>
</dbReference>
<dbReference type="GO" id="GO:0015628">
    <property type="term" value="P:protein secretion by the type II secretion system"/>
    <property type="evidence" value="ECO:0007669"/>
    <property type="project" value="InterPro"/>
</dbReference>
<dbReference type="GO" id="GO:0015627">
    <property type="term" value="C:type II protein secretion system complex"/>
    <property type="evidence" value="ECO:0007669"/>
    <property type="project" value="InterPro"/>
</dbReference>
<dbReference type="Pfam" id="PF07963">
    <property type="entry name" value="N_methyl"/>
    <property type="match status" value="1"/>
</dbReference>
<dbReference type="PANTHER" id="PTHR30093:SF47">
    <property type="entry name" value="TYPE IV PILUS NON-CORE MINOR PILIN PILE"/>
    <property type="match status" value="1"/>
</dbReference>
<evidence type="ECO:0000313" key="3">
    <source>
        <dbReference type="Proteomes" id="UP000077589"/>
    </source>
</evidence>
<keyword evidence="1" id="KW-0488">Methylation</keyword>
<protein>
    <recommendedName>
        <fullName evidence="4">Prepilin-type N-terminal cleavage/methylation domain-containing protein</fullName>
    </recommendedName>
</protein>
<dbReference type="InterPro" id="IPR031982">
    <property type="entry name" value="PilE-like"/>
</dbReference>
<dbReference type="Gene3D" id="3.30.540.20">
    <property type="match status" value="1"/>
</dbReference>
<dbReference type="RefSeq" id="WP_049257746.1">
    <property type="nucleotide sequence ID" value="NZ_CAUTFU010000002.1"/>
</dbReference>
<organism evidence="2 3">
    <name type="scientific">Eikenella corrodens</name>
    <dbReference type="NCBI Taxonomy" id="539"/>
    <lineage>
        <taxon>Bacteria</taxon>
        <taxon>Pseudomonadati</taxon>
        <taxon>Pseudomonadota</taxon>
        <taxon>Betaproteobacteria</taxon>
        <taxon>Neisseriales</taxon>
        <taxon>Neisseriaceae</taxon>
        <taxon>Eikenella</taxon>
    </lineage>
</organism>
<dbReference type="NCBIfam" id="TIGR02532">
    <property type="entry name" value="IV_pilin_GFxxxE"/>
    <property type="match status" value="1"/>
</dbReference>
<dbReference type="Proteomes" id="UP000077589">
    <property type="component" value="Unassembled WGS sequence"/>
</dbReference>
<dbReference type="InterPro" id="IPR012902">
    <property type="entry name" value="N_methyl_site"/>
</dbReference>
<proteinExistence type="predicted"/>
<name>A0A1A9RQ74_EIKCO</name>
<dbReference type="AlphaFoldDB" id="A0A1A9RQ74"/>
<evidence type="ECO:0000313" key="2">
    <source>
        <dbReference type="EMBL" id="OAM23167.1"/>
    </source>
</evidence>
<dbReference type="GeneID" id="60769549"/>
<accession>A0A1A9RQ74</accession>
<dbReference type="STRING" id="539.A7P85_04040"/>
<evidence type="ECO:0008006" key="4">
    <source>
        <dbReference type="Google" id="ProtNLM"/>
    </source>
</evidence>
<dbReference type="InterPro" id="IPR000983">
    <property type="entry name" value="Bac_GSPG_pilin"/>
</dbReference>
<gene>
    <name evidence="2" type="ORF">A7P90_01185</name>
</gene>
<sequence length="145" mass="15982">MEMKTRRGFSLVEMMVVIAIIGILAAIAMPSYQAHIEKTHLAAAKNHLLDIVSQMRQNKLRNNGSYSTAGLATLVNGKNSDSGRRYNFVSALTNSADINTYYVYLQPRQNGYTKSLYITAAGTVYECKTVSEAQSKSSSCTMINK</sequence>
<dbReference type="Pfam" id="PF16732">
    <property type="entry name" value="ComP_DUS"/>
    <property type="match status" value="1"/>
</dbReference>
<dbReference type="InterPro" id="IPR045584">
    <property type="entry name" value="Pilin-like"/>
</dbReference>
<dbReference type="PANTHER" id="PTHR30093">
    <property type="entry name" value="GENERAL SECRETION PATHWAY PROTEIN G"/>
    <property type="match status" value="1"/>
</dbReference>